<dbReference type="EMBL" id="FQZQ01000011">
    <property type="protein sequence ID" value="SHJ65630.1"/>
    <property type="molecule type" value="Genomic_DNA"/>
</dbReference>
<dbReference type="RefSeq" id="WP_073252647.1">
    <property type="nucleotide sequence ID" value="NZ_FQZQ01000011.1"/>
</dbReference>
<feature type="chain" id="PRO_5012951870" description="Lysozyme inhibitor LprI-like N-terminal domain-containing protein" evidence="1">
    <location>
        <begin position="20"/>
        <end position="167"/>
    </location>
</feature>
<evidence type="ECO:0000259" key="2">
    <source>
        <dbReference type="Pfam" id="PF07007"/>
    </source>
</evidence>
<keyword evidence="4" id="KW-1185">Reference proteome</keyword>
<reference evidence="4" key="1">
    <citation type="submission" date="2016-11" db="EMBL/GenBank/DDBJ databases">
        <authorList>
            <person name="Varghese N."/>
            <person name="Submissions S."/>
        </authorList>
    </citation>
    <scope>NUCLEOTIDE SEQUENCE [LARGE SCALE GENOMIC DNA]</scope>
    <source>
        <strain evidence="4">DSM 100564</strain>
    </source>
</reference>
<organism evidence="3 4">
    <name type="scientific">Shimia gijangensis</name>
    <dbReference type="NCBI Taxonomy" id="1470563"/>
    <lineage>
        <taxon>Bacteria</taxon>
        <taxon>Pseudomonadati</taxon>
        <taxon>Pseudomonadota</taxon>
        <taxon>Alphaproteobacteria</taxon>
        <taxon>Rhodobacterales</taxon>
        <taxon>Roseobacteraceae</taxon>
    </lineage>
</organism>
<evidence type="ECO:0000256" key="1">
    <source>
        <dbReference type="SAM" id="SignalP"/>
    </source>
</evidence>
<dbReference type="InterPro" id="IPR009739">
    <property type="entry name" value="LprI-like_N"/>
</dbReference>
<protein>
    <recommendedName>
        <fullName evidence="2">Lysozyme inhibitor LprI-like N-terminal domain-containing protein</fullName>
    </recommendedName>
</protein>
<sequence length="167" mass="18032">MLGASALCLGAVICTTASAQELQFSPYGTEHCIEEQRHIGDPMDCVGESANICMNESEGGFSTVGMGGCYDKELQYWDGRLNAAYKRVRRDAKEIDAEMKELGSAAPSQAEALLAMQRAWIVFRDAKCDFERAQWGGGTGGGPATVSCHMVLTAEQALFLEETGLEH</sequence>
<dbReference type="Gene3D" id="1.20.1270.180">
    <property type="match status" value="1"/>
</dbReference>
<evidence type="ECO:0000313" key="3">
    <source>
        <dbReference type="EMBL" id="SHJ65630.1"/>
    </source>
</evidence>
<keyword evidence="1" id="KW-0732">Signal</keyword>
<proteinExistence type="predicted"/>
<feature type="domain" description="Lysozyme inhibitor LprI-like N-terminal" evidence="2">
    <location>
        <begin position="53"/>
        <end position="159"/>
    </location>
</feature>
<gene>
    <name evidence="3" type="ORF">SAMN05444000_11168</name>
</gene>
<dbReference type="STRING" id="1470563.SAMN05444000_11168"/>
<accession>A0A1M6L359</accession>
<evidence type="ECO:0000313" key="4">
    <source>
        <dbReference type="Proteomes" id="UP000183982"/>
    </source>
</evidence>
<feature type="signal peptide" evidence="1">
    <location>
        <begin position="1"/>
        <end position="19"/>
    </location>
</feature>
<dbReference type="OrthoDB" id="7340239at2"/>
<dbReference type="AlphaFoldDB" id="A0A1M6L359"/>
<name>A0A1M6L359_9RHOB</name>
<dbReference type="Proteomes" id="UP000183982">
    <property type="component" value="Unassembled WGS sequence"/>
</dbReference>
<dbReference type="Pfam" id="PF07007">
    <property type="entry name" value="LprI"/>
    <property type="match status" value="1"/>
</dbReference>